<organism evidence="19">
    <name type="scientific">Cacopsylla melanoneura</name>
    <dbReference type="NCBI Taxonomy" id="428564"/>
    <lineage>
        <taxon>Eukaryota</taxon>
        <taxon>Metazoa</taxon>
        <taxon>Ecdysozoa</taxon>
        <taxon>Arthropoda</taxon>
        <taxon>Hexapoda</taxon>
        <taxon>Insecta</taxon>
        <taxon>Pterygota</taxon>
        <taxon>Neoptera</taxon>
        <taxon>Paraneoptera</taxon>
        <taxon>Hemiptera</taxon>
        <taxon>Sternorrhyncha</taxon>
        <taxon>Psylloidea</taxon>
        <taxon>Psyllidae</taxon>
        <taxon>Psyllinae</taxon>
        <taxon>Cacopsylla</taxon>
    </lineage>
</organism>
<dbReference type="EMBL" id="HBUF01024396">
    <property type="protein sequence ID" value="CAG6612370.1"/>
    <property type="molecule type" value="Transcribed_RNA"/>
</dbReference>
<feature type="binding site" evidence="16">
    <location>
        <position position="126"/>
    </location>
    <ligand>
        <name>Zn(2+)</name>
        <dbReference type="ChEBI" id="CHEBI:29105"/>
        <label>1</label>
        <note>catalytic</note>
    </ligand>
</feature>
<name>A0A8D9B6E4_9HEMI</name>
<dbReference type="InterPro" id="IPR001731">
    <property type="entry name" value="ALAD"/>
</dbReference>
<dbReference type="PROSITE" id="PS00169">
    <property type="entry name" value="D_ALA_DEHYDRATASE"/>
    <property type="match status" value="1"/>
</dbReference>
<dbReference type="GO" id="GO:0006782">
    <property type="term" value="P:protoporphyrinogen IX biosynthetic process"/>
    <property type="evidence" value="ECO:0007669"/>
    <property type="project" value="UniProtKB-UniPathway"/>
</dbReference>
<dbReference type="EMBL" id="HBUF01024395">
    <property type="protein sequence ID" value="CAG6612369.1"/>
    <property type="molecule type" value="Transcribed_RNA"/>
</dbReference>
<comment type="similarity">
    <text evidence="3 18">Belongs to the ALAD family.</text>
</comment>
<feature type="binding site" evidence="16">
    <location>
        <position position="136"/>
    </location>
    <ligand>
        <name>Zn(2+)</name>
        <dbReference type="ChEBI" id="CHEBI:29105"/>
        <label>1</label>
        <note>catalytic</note>
    </ligand>
</feature>
<proteinExistence type="inferred from homology"/>
<feature type="binding site" evidence="15">
    <location>
        <position position="283"/>
    </location>
    <ligand>
        <name>5-aminolevulinate</name>
        <dbReference type="ChEBI" id="CHEBI:356416"/>
        <label>2</label>
    </ligand>
</feature>
<evidence type="ECO:0000313" key="19">
    <source>
        <dbReference type="EMBL" id="CAG6778036.1"/>
    </source>
</evidence>
<dbReference type="GO" id="GO:0004655">
    <property type="term" value="F:porphobilinogen synthase activity"/>
    <property type="evidence" value="ECO:0007669"/>
    <property type="project" value="UniProtKB-EC"/>
</dbReference>
<evidence type="ECO:0000256" key="6">
    <source>
        <dbReference type="ARBA" id="ARBA00022723"/>
    </source>
</evidence>
<feature type="active site" description="Schiff-base intermediate with substrate" evidence="14">
    <location>
        <position position="256"/>
    </location>
</feature>
<dbReference type="EMBL" id="HBUF01312135">
    <property type="protein sequence ID" value="CAG6693386.1"/>
    <property type="molecule type" value="Transcribed_RNA"/>
</dbReference>
<dbReference type="GO" id="GO:0008270">
    <property type="term" value="F:zinc ion binding"/>
    <property type="evidence" value="ECO:0007669"/>
    <property type="project" value="TreeGrafter"/>
</dbReference>
<keyword evidence="8" id="KW-0350">Heme biosynthesis</keyword>
<keyword evidence="7" id="KW-0862">Zinc</keyword>
<evidence type="ECO:0000256" key="1">
    <source>
        <dbReference type="ARBA" id="ARBA00001947"/>
    </source>
</evidence>
<dbReference type="Pfam" id="PF00490">
    <property type="entry name" value="ALAD"/>
    <property type="match status" value="1"/>
</dbReference>
<dbReference type="Gene3D" id="3.20.20.70">
    <property type="entry name" value="Aldolase class I"/>
    <property type="match status" value="1"/>
</dbReference>
<evidence type="ECO:0000256" key="14">
    <source>
        <dbReference type="PIRSR" id="PIRSR001415-1"/>
    </source>
</evidence>
<dbReference type="AlphaFoldDB" id="A0A8D9B6E4"/>
<feature type="binding site" evidence="16">
    <location>
        <position position="135"/>
    </location>
    <ligand>
        <name>Zn(2+)</name>
        <dbReference type="ChEBI" id="CHEBI:29105"/>
        <label>2</label>
    </ligand>
</feature>
<keyword evidence="10 17" id="KW-0627">Porphyrin biosynthesis</keyword>
<evidence type="ECO:0000256" key="11">
    <source>
        <dbReference type="ARBA" id="ARBA00025628"/>
    </source>
</evidence>
<keyword evidence="6" id="KW-0479">Metal-binding</keyword>
<reference evidence="19" key="1">
    <citation type="submission" date="2021-05" db="EMBL/GenBank/DDBJ databases">
        <authorList>
            <person name="Alioto T."/>
            <person name="Alioto T."/>
            <person name="Gomez Garrido J."/>
        </authorList>
    </citation>
    <scope>NUCLEOTIDE SEQUENCE</scope>
</reference>
<dbReference type="EC" id="4.2.1.24" evidence="4 17"/>
<comment type="function">
    <text evidence="11">Catalyzes an early step in the biosynthesis of tetrapyrroles. Binds two molecules of 5-aminolevulinate per subunit, each at a distinct site, and catalyzes their condensation to form porphobilinogen.</text>
</comment>
<comment type="pathway">
    <text evidence="2">Porphyrin-containing compound metabolism; protoporphyrin-IX biosynthesis; coproporphyrinogen-III from 5-aminolevulinate: step 1/4.</text>
</comment>
<dbReference type="SMART" id="SM01004">
    <property type="entry name" value="ALAD"/>
    <property type="match status" value="1"/>
</dbReference>
<evidence type="ECO:0000256" key="15">
    <source>
        <dbReference type="PIRSR" id="PIRSR001415-2"/>
    </source>
</evidence>
<evidence type="ECO:0000256" key="12">
    <source>
        <dbReference type="ARBA" id="ARBA00025861"/>
    </source>
</evidence>
<dbReference type="EMBL" id="HBUF01024394">
    <property type="protein sequence ID" value="CAG6612368.1"/>
    <property type="molecule type" value="Transcribed_RNA"/>
</dbReference>
<dbReference type="NCBIfam" id="NF006762">
    <property type="entry name" value="PRK09283.1"/>
    <property type="match status" value="1"/>
</dbReference>
<evidence type="ECO:0000256" key="10">
    <source>
        <dbReference type="ARBA" id="ARBA00023244"/>
    </source>
</evidence>
<evidence type="ECO:0000256" key="16">
    <source>
        <dbReference type="PIRSR" id="PIRSR001415-4"/>
    </source>
</evidence>
<evidence type="ECO:0000256" key="3">
    <source>
        <dbReference type="ARBA" id="ARBA00008055"/>
    </source>
</evidence>
<evidence type="ECO:0000256" key="18">
    <source>
        <dbReference type="RuleBase" id="RU004161"/>
    </source>
</evidence>
<dbReference type="EMBL" id="HBUF01607969">
    <property type="protein sequence ID" value="CAG6778032.1"/>
    <property type="molecule type" value="Transcribed_RNA"/>
</dbReference>
<evidence type="ECO:0000256" key="8">
    <source>
        <dbReference type="ARBA" id="ARBA00023133"/>
    </source>
</evidence>
<dbReference type="EMBL" id="HBUF01024392">
    <property type="protein sequence ID" value="CAG6612366.1"/>
    <property type="molecule type" value="Transcribed_RNA"/>
</dbReference>
<dbReference type="UniPathway" id="UPA00251">
    <property type="reaction ID" value="UER00318"/>
</dbReference>
<dbReference type="EMBL" id="HBUF01024397">
    <property type="protein sequence ID" value="CAG6612371.1"/>
    <property type="molecule type" value="Transcribed_RNA"/>
</dbReference>
<feature type="active site" description="Schiff-base intermediate with substrate" evidence="14">
    <location>
        <position position="203"/>
    </location>
</feature>
<evidence type="ECO:0000256" key="13">
    <source>
        <dbReference type="ARBA" id="ARBA00047651"/>
    </source>
</evidence>
<accession>A0A8D9B6E4</accession>
<dbReference type="InterPro" id="IPR030656">
    <property type="entry name" value="ALAD_AS"/>
</dbReference>
<comment type="catalytic activity">
    <reaction evidence="13 17">
        <text>2 5-aminolevulinate = porphobilinogen + 2 H2O + H(+)</text>
        <dbReference type="Rhea" id="RHEA:24064"/>
        <dbReference type="ChEBI" id="CHEBI:15377"/>
        <dbReference type="ChEBI" id="CHEBI:15378"/>
        <dbReference type="ChEBI" id="CHEBI:58126"/>
        <dbReference type="ChEBI" id="CHEBI:356416"/>
        <dbReference type="EC" id="4.2.1.24"/>
    </reaction>
</comment>
<dbReference type="PIRSF" id="PIRSF001415">
    <property type="entry name" value="Porphbilin_synth"/>
    <property type="match status" value="1"/>
</dbReference>
<comment type="cofactor">
    <cofactor evidence="1">
        <name>Zn(2+)</name>
        <dbReference type="ChEBI" id="CHEBI:29105"/>
    </cofactor>
</comment>
<comment type="subunit">
    <text evidence="12">Homooctamer; active form. Homohexamer; low activity form.</text>
</comment>
<feature type="binding site" evidence="15">
    <location>
        <position position="213"/>
    </location>
    <ligand>
        <name>5-aminolevulinate</name>
        <dbReference type="ChEBI" id="CHEBI:356416"/>
        <label>1</label>
    </ligand>
</feature>
<evidence type="ECO:0000256" key="17">
    <source>
        <dbReference type="RuleBase" id="RU000515"/>
    </source>
</evidence>
<dbReference type="EMBL" id="HBUF01341378">
    <property type="protein sequence ID" value="CAG6704013.1"/>
    <property type="molecule type" value="Transcribed_RNA"/>
</dbReference>
<dbReference type="FunFam" id="3.20.20.70:FF:000048">
    <property type="entry name" value="Delta-aminolevulinic acid dehydratase"/>
    <property type="match status" value="1"/>
</dbReference>
<evidence type="ECO:0000256" key="9">
    <source>
        <dbReference type="ARBA" id="ARBA00023239"/>
    </source>
</evidence>
<evidence type="ECO:0000256" key="2">
    <source>
        <dbReference type="ARBA" id="ARBA00004694"/>
    </source>
</evidence>
<feature type="binding site" evidence="16">
    <location>
        <position position="128"/>
    </location>
    <ligand>
        <name>Zn(2+)</name>
        <dbReference type="ChEBI" id="CHEBI:29105"/>
        <label>1</label>
        <note>catalytic</note>
    </ligand>
</feature>
<dbReference type="EMBL" id="HBUF01607971">
    <property type="protein sequence ID" value="CAG6778036.1"/>
    <property type="molecule type" value="Transcribed_RNA"/>
</dbReference>
<dbReference type="PANTHER" id="PTHR11458:SF0">
    <property type="entry name" value="DELTA-AMINOLEVULINIC ACID DEHYDRATASE"/>
    <property type="match status" value="1"/>
</dbReference>
<feature type="binding site" evidence="16">
    <location>
        <position position="227"/>
    </location>
    <ligand>
        <name>Zn(2+)</name>
        <dbReference type="ChEBI" id="CHEBI:29105"/>
        <label>2</label>
    </ligand>
</feature>
<protein>
    <recommendedName>
        <fullName evidence="5 17">Delta-aminolevulinic acid dehydratase</fullName>
        <ecNumber evidence="4 17">4.2.1.24</ecNumber>
    </recommendedName>
</protein>
<dbReference type="PRINTS" id="PR00144">
    <property type="entry name" value="DALDHYDRTASE"/>
</dbReference>
<feature type="binding site" evidence="15">
    <location>
        <position position="322"/>
    </location>
    <ligand>
        <name>5-aminolevulinate</name>
        <dbReference type="ChEBI" id="CHEBI:356416"/>
        <label>2</label>
    </ligand>
</feature>
<feature type="binding site" evidence="15">
    <location>
        <position position="225"/>
    </location>
    <ligand>
        <name>5-aminolevulinate</name>
        <dbReference type="ChEBI" id="CHEBI:356416"/>
        <label>1</label>
    </ligand>
</feature>
<sequence>MAYQPRPSHHLQTGYFNKTLQQWQSSNTNITPENLMLPIFVVDSPDAVETISTMPGVYRYGVNKVTEFLSPAVANGLQSILLFPVLKSLPKDETGSVGDSSDNPAIQVIPLIRKQFPSLTIACDVCLCGYTSHGHCAIFNPNGSINDEETLARLTAISKAFSEAGAHIIAPSDMQDNRIHAIKQGLLSLNKPSPTSLLSYSAKFSSAFYGPFREAAGSAPSFGDRSCYQLPCGSKGLAIRAAARDVSQGADFLMVKPGLAYLDIISELKSRHPEYPMFVYQVSGEYAMLAFAAQAGALDLRRALTETLVSFRRAGADVIISYYTPQVLAWLREEEAGKNKV</sequence>
<dbReference type="EMBL" id="HBUF01024391">
    <property type="protein sequence ID" value="CAG6612365.1"/>
    <property type="molecule type" value="Transcribed_RNA"/>
</dbReference>
<keyword evidence="9 17" id="KW-0456">Lyase</keyword>
<dbReference type="PANTHER" id="PTHR11458">
    <property type="entry name" value="DELTA-AMINOLEVULINIC ACID DEHYDRATASE"/>
    <property type="match status" value="1"/>
</dbReference>
<evidence type="ECO:0000256" key="4">
    <source>
        <dbReference type="ARBA" id="ARBA00012053"/>
    </source>
</evidence>
<dbReference type="SUPFAM" id="SSF51569">
    <property type="entry name" value="Aldolase"/>
    <property type="match status" value="1"/>
</dbReference>
<dbReference type="InterPro" id="IPR013785">
    <property type="entry name" value="Aldolase_TIM"/>
</dbReference>
<evidence type="ECO:0000256" key="7">
    <source>
        <dbReference type="ARBA" id="ARBA00022833"/>
    </source>
</evidence>
<dbReference type="EMBL" id="HBUF01312136">
    <property type="protein sequence ID" value="CAG6693387.1"/>
    <property type="molecule type" value="Transcribed_RNA"/>
</dbReference>
<dbReference type="GO" id="GO:0005829">
    <property type="term" value="C:cytosol"/>
    <property type="evidence" value="ECO:0007669"/>
    <property type="project" value="TreeGrafter"/>
</dbReference>
<evidence type="ECO:0000256" key="5">
    <source>
        <dbReference type="ARBA" id="ARBA00020771"/>
    </source>
</evidence>